<evidence type="ECO:0000256" key="8">
    <source>
        <dbReference type="ARBA" id="ARBA00022827"/>
    </source>
</evidence>
<dbReference type="InterPro" id="IPR023173">
    <property type="entry name" value="NADPH_Cyt_P450_Rdtase_alpha"/>
</dbReference>
<feature type="binding site" evidence="15">
    <location>
        <begin position="59"/>
        <end position="62"/>
    </location>
    <ligand>
        <name>FMN</name>
        <dbReference type="ChEBI" id="CHEBI:58210"/>
    </ligand>
</feature>
<evidence type="ECO:0000256" key="5">
    <source>
        <dbReference type="ARBA" id="ARBA00022643"/>
    </source>
</evidence>
<dbReference type="GO" id="GO:0008270">
    <property type="term" value="F:zinc ion binding"/>
    <property type="evidence" value="ECO:0007669"/>
    <property type="project" value="UniProtKB-KW"/>
</dbReference>
<evidence type="ECO:0000256" key="15">
    <source>
        <dbReference type="HAMAP-Rule" id="MF_03178"/>
    </source>
</evidence>
<evidence type="ECO:0000256" key="9">
    <source>
        <dbReference type="ARBA" id="ARBA00022833"/>
    </source>
</evidence>
<evidence type="ECO:0000259" key="20">
    <source>
        <dbReference type="PROSITE" id="PS50902"/>
    </source>
</evidence>
<evidence type="ECO:0000256" key="16">
    <source>
        <dbReference type="PROSITE-ProRule" id="PRU00175"/>
    </source>
</evidence>
<keyword evidence="11 15" id="KW-0560">Oxidoreductase</keyword>
<dbReference type="EC" id="1.18.1.-" evidence="15"/>
<keyword evidence="5 15" id="KW-0288">FMN</keyword>
<comment type="subcellular location">
    <subcellularLocation>
        <location evidence="15">Cytoplasm</location>
        <location evidence="15">Perinuclear region</location>
    </subcellularLocation>
    <text evidence="15">Concentrated in perinuclear structure.</text>
</comment>
<keyword evidence="23" id="KW-1185">Reference proteome</keyword>
<dbReference type="PRINTS" id="PR00371">
    <property type="entry name" value="FPNCR"/>
</dbReference>
<evidence type="ECO:0000256" key="2">
    <source>
        <dbReference type="ARBA" id="ARBA00001974"/>
    </source>
</evidence>
<accession>A0A6B0SG89</accession>
<comment type="similarity">
    <text evidence="15">Belongs to the NADPH-dependent diflavin oxidoreductase NDOR1 family.</text>
</comment>
<dbReference type="GO" id="GO:0010181">
    <property type="term" value="F:FMN binding"/>
    <property type="evidence" value="ECO:0007669"/>
    <property type="project" value="UniProtKB-UniRule"/>
</dbReference>
<comment type="function">
    <text evidence="13">NADPH-dependent reductase which is a central component of the cytosolic iron-sulfur (Fe-S) protein assembly (CIA) machinery. Transfers electrons from NADPH via its FAD and FMN prosthetic groups to the [2Fe-2S] cluster of CIAPIN1, another key component of the CIA machinery. In turn, this reduced cluster provides electrons for assembly of cytosolic iron-sulfur cluster proteins. It can also reduce the [2Fe-2S] cluster of CISD1 and activate this protein implicated in Fe/S cluster repair. In vitro can fully activate methionine synthase/MTR in the presence of soluble cytochrome b5/CYB5A.</text>
</comment>
<dbReference type="Pfam" id="PF14634">
    <property type="entry name" value="zf-RING_5"/>
    <property type="match status" value="1"/>
</dbReference>
<feature type="binding site" evidence="15">
    <location>
        <begin position="12"/>
        <end position="17"/>
    </location>
    <ligand>
        <name>FMN</name>
        <dbReference type="ChEBI" id="CHEBI:58210"/>
    </ligand>
</feature>
<dbReference type="PROSITE" id="PS00518">
    <property type="entry name" value="ZF_RING_1"/>
    <property type="match status" value="1"/>
</dbReference>
<evidence type="ECO:0000256" key="17">
    <source>
        <dbReference type="SAM" id="MobiDB-lite"/>
    </source>
</evidence>
<feature type="domain" description="Flavodoxin-like" evidence="20">
    <location>
        <begin position="6"/>
        <end position="150"/>
    </location>
</feature>
<feature type="binding site" evidence="15">
    <location>
        <position position="132"/>
    </location>
    <ligand>
        <name>FMN</name>
        <dbReference type="ChEBI" id="CHEBI:58210"/>
    </ligand>
</feature>
<evidence type="ECO:0000259" key="19">
    <source>
        <dbReference type="PROSITE" id="PS50089"/>
    </source>
</evidence>
<evidence type="ECO:0000313" key="22">
    <source>
        <dbReference type="EMBL" id="MXQ97893.1"/>
    </source>
</evidence>
<feature type="region of interest" description="Disordered" evidence="17">
    <location>
        <begin position="643"/>
        <end position="685"/>
    </location>
</feature>
<feature type="domain" description="FAD-binding FR-type" evidence="21">
    <location>
        <begin position="206"/>
        <end position="446"/>
    </location>
</feature>
<feature type="binding site" evidence="15">
    <location>
        <position position="460"/>
    </location>
    <ligand>
        <name>NADP(+)</name>
        <dbReference type="ChEBI" id="CHEBI:58349"/>
    </ligand>
</feature>
<name>A0A6B0SG89_9CETA</name>
<dbReference type="SUPFAM" id="SSF52218">
    <property type="entry name" value="Flavoproteins"/>
    <property type="match status" value="1"/>
</dbReference>
<comment type="similarity">
    <text evidence="15">In the C-terminal section; belongs to the flavoprotein pyridine nucleotide cytochrome reductase family.</text>
</comment>
<dbReference type="InterPro" id="IPR003097">
    <property type="entry name" value="CysJ-like_FAD-binding"/>
</dbReference>
<dbReference type="PANTHER" id="PTHR19384">
    <property type="entry name" value="NITRIC OXIDE SYNTHASE-RELATED"/>
    <property type="match status" value="1"/>
</dbReference>
<feature type="domain" description="RING-type" evidence="19">
    <location>
        <begin position="688"/>
        <end position="736"/>
    </location>
</feature>
<dbReference type="InterPro" id="IPR001841">
    <property type="entry name" value="Znf_RING"/>
</dbReference>
<dbReference type="GO" id="GO:0160246">
    <property type="term" value="F:NADPH-iron-sulfur [2Fe-2S] protein oxidoreductase activity"/>
    <property type="evidence" value="ECO:0007669"/>
    <property type="project" value="InterPro"/>
</dbReference>
<dbReference type="InterPro" id="IPR008254">
    <property type="entry name" value="Flavodoxin/NO_synth"/>
</dbReference>
<dbReference type="Gene3D" id="1.20.990.10">
    <property type="entry name" value="NADPH-cytochrome p450 Reductase, Chain A, domain 3"/>
    <property type="match status" value="1"/>
</dbReference>
<dbReference type="FunFam" id="1.20.990.10:FF:000008">
    <property type="entry name" value="NADPH-dependent diflavin oxidoreductase 1"/>
    <property type="match status" value="1"/>
</dbReference>
<dbReference type="Proteomes" id="UP000322234">
    <property type="component" value="Unassembled WGS sequence"/>
</dbReference>
<dbReference type="InterPro" id="IPR001433">
    <property type="entry name" value="OxRdtase_FAD/NAD-bd"/>
</dbReference>
<dbReference type="InterPro" id="IPR039261">
    <property type="entry name" value="FNR_nucleotide-bd"/>
</dbReference>
<keyword evidence="4 15" id="KW-0285">Flavoprotein</keyword>
<dbReference type="GO" id="GO:0016651">
    <property type="term" value="F:oxidoreductase activity, acting on NAD(P)H"/>
    <property type="evidence" value="ECO:0007669"/>
    <property type="project" value="UniProtKB-UniRule"/>
</dbReference>
<keyword evidence="7 16" id="KW-0863">Zinc-finger</keyword>
<dbReference type="Gene3D" id="3.40.50.80">
    <property type="entry name" value="Nucleotide-binding domain of ferredoxin-NADP reductase (FNR) module"/>
    <property type="match status" value="1"/>
</dbReference>
<dbReference type="InterPro" id="IPR017938">
    <property type="entry name" value="Riboflavin_synthase-like_b-brl"/>
</dbReference>
<feature type="binding site" evidence="15">
    <location>
        <position position="558"/>
    </location>
    <ligand>
        <name>NADP(+)</name>
        <dbReference type="ChEBI" id="CHEBI:58349"/>
    </ligand>
</feature>
<dbReference type="InterPro" id="IPR017927">
    <property type="entry name" value="FAD-bd_FR_type"/>
</dbReference>
<feature type="binding site" evidence="15">
    <location>
        <begin position="521"/>
        <end position="525"/>
    </location>
    <ligand>
        <name>NADP(+)</name>
        <dbReference type="ChEBI" id="CHEBI:58349"/>
    </ligand>
</feature>
<feature type="binding site" evidence="15">
    <location>
        <begin position="416"/>
        <end position="419"/>
    </location>
    <ligand>
        <name>FAD</name>
        <dbReference type="ChEBI" id="CHEBI:57692"/>
    </ligand>
</feature>
<dbReference type="FunFam" id="3.40.50.80:FF:000001">
    <property type="entry name" value="NADPH--cytochrome P450 reductase 1"/>
    <property type="match status" value="1"/>
</dbReference>
<feature type="binding site" evidence="15">
    <location>
        <begin position="97"/>
        <end position="106"/>
    </location>
    <ligand>
        <name>FMN</name>
        <dbReference type="ChEBI" id="CHEBI:58210"/>
    </ligand>
</feature>
<dbReference type="SUPFAM" id="SSF57850">
    <property type="entry name" value="RING/U-box"/>
    <property type="match status" value="1"/>
</dbReference>
<evidence type="ECO:0000259" key="21">
    <source>
        <dbReference type="PROSITE" id="PS51384"/>
    </source>
</evidence>
<keyword evidence="18" id="KW-0812">Transmembrane</keyword>
<dbReference type="Pfam" id="PF00667">
    <property type="entry name" value="FAD_binding_1"/>
    <property type="match status" value="1"/>
</dbReference>
<dbReference type="PRINTS" id="PR00369">
    <property type="entry name" value="FLAVODOXIN"/>
</dbReference>
<feature type="transmembrane region" description="Helical" evidence="18">
    <location>
        <begin position="826"/>
        <end position="856"/>
    </location>
</feature>
<evidence type="ECO:0000256" key="10">
    <source>
        <dbReference type="ARBA" id="ARBA00022857"/>
    </source>
</evidence>
<feature type="binding site" evidence="15">
    <location>
        <begin position="515"/>
        <end position="516"/>
    </location>
    <ligand>
        <name>NADP(+)</name>
        <dbReference type="ChEBI" id="CHEBI:58349"/>
    </ligand>
</feature>
<dbReference type="Gene3D" id="3.30.40.10">
    <property type="entry name" value="Zinc/RING finger domain, C3HC4 (zinc finger)"/>
    <property type="match status" value="1"/>
</dbReference>
<keyword evidence="18" id="KW-0472">Membrane</keyword>
<dbReference type="InterPro" id="IPR001094">
    <property type="entry name" value="Flavdoxin-like"/>
</dbReference>
<keyword evidence="10 15" id="KW-0521">NADP</keyword>
<comment type="subunit">
    <text evidence="14">Interacts with CIAPIN1; as part of the cytosolic iron-sulfur (Fe-S) protein assembly (CIA) machinery. Interacts with DCPS.</text>
</comment>
<feature type="binding site" evidence="15">
    <location>
        <begin position="382"/>
        <end position="385"/>
    </location>
    <ligand>
        <name>FAD</name>
        <dbReference type="ChEBI" id="CHEBI:57692"/>
    </ligand>
</feature>
<comment type="caution">
    <text evidence="15">Lacks conserved residue(s) required for the propagation of feature annotation.</text>
</comment>
<evidence type="ECO:0000256" key="1">
    <source>
        <dbReference type="ARBA" id="ARBA00001917"/>
    </source>
</evidence>
<dbReference type="FunFam" id="3.40.50.360:FF:000015">
    <property type="entry name" value="NADPH-dependent diflavin oxidoreductase 1"/>
    <property type="match status" value="1"/>
</dbReference>
<comment type="cofactor">
    <cofactor evidence="1 15">
        <name>FMN</name>
        <dbReference type="ChEBI" id="CHEBI:58210"/>
    </cofactor>
</comment>
<feature type="region of interest" description="Disordered" evidence="17">
    <location>
        <begin position="596"/>
        <end position="627"/>
    </location>
</feature>
<evidence type="ECO:0000256" key="7">
    <source>
        <dbReference type="ARBA" id="ARBA00022771"/>
    </source>
</evidence>
<dbReference type="GO" id="GO:0005829">
    <property type="term" value="C:cytosol"/>
    <property type="evidence" value="ECO:0007669"/>
    <property type="project" value="UniProtKB-ARBA"/>
</dbReference>
<comment type="cofactor">
    <cofactor evidence="2 15">
        <name>FAD</name>
        <dbReference type="ChEBI" id="CHEBI:57692"/>
    </cofactor>
</comment>
<keyword evidence="9" id="KW-0862">Zinc</keyword>
<dbReference type="PROSITE" id="PS51384">
    <property type="entry name" value="FAD_FR"/>
    <property type="match status" value="1"/>
</dbReference>
<dbReference type="Pfam" id="PF00175">
    <property type="entry name" value="NAD_binding_1"/>
    <property type="match status" value="1"/>
</dbReference>
<sequence>MPSARLLVLFGSQTGTAQDVSERLGREARRRQLSCRVEALDSYPVVNLINEPLVIFVCATTGQGDPPDNMKSFWRFIFRRSLPSTALRQMDFAVLGLGDSSYAKFNFVAKKLHRRLLQLGGSALLPMCLGDDQHELGPDAAIDPWLQDLWEKVLGPHPVPLNLDLSPPGVLWPSKFTLQFLKDTPSSGPEELCAAGTDPQGPPSELQPFLAPMVSNQRVTGPSHFQDVRLIEFDISGSGISFAAGDLVLIQPENTASHVQQFCQALGLDPEQHFTLQPREPGVTCPTRLPQPCSVRRLVSQYLDIASVPRRSFFELLACLSPHELEREKLREFGSARGQEELCEYCTRPRRTALEVLCDFPHTAAAVPPDYLLDLLPLIRPRAFSIASSLWAHPSRLQILVAVVQYQTRLREPRRGLCSSWLASLDPAQGPVRVPLWVRSGGLTFPKTPHVPVIMVGPGTGVAPFRAAIQERVAQGETGNVLFFGCRRRDQDFYWEAEWEQLQARGCLTLVTAFSREQEQKVYVQHRLRALGPLVWELLDGRGAHFYLAGNAKYMPADVCDTLLSIFREEGGLSDPDAAAYLAQLQRTLRFQTETPCPGGTAPELCPGVPAGGPADRGSGFTSRSLGPEHLDPLHQVLVEDGLGSGALGKPQGARTPDSEPLLGAPAAAPPWASRTEDEEAQQEAEECPICTEPYGPGQQRLALLNCGHGLCMGCLHRLLGAAPGDLGRVCCPLCRQKTPVLEWEICRLQEELLRADGPPRPAPPTPPLPARHGRGPWASLEHRYQLRFLPEAVGGRGCLPFLPCPPCLGAWLWALRGHGPCARRLALLSLLALELLGLLLVFTPLLLLGLLFVLLDGSRR</sequence>
<dbReference type="GO" id="GO:0016226">
    <property type="term" value="P:iron-sulfur cluster assembly"/>
    <property type="evidence" value="ECO:0007669"/>
    <property type="project" value="UniProtKB-UniRule"/>
</dbReference>
<feature type="binding site" evidence="15">
    <location>
        <position position="350"/>
    </location>
    <ligand>
        <name>FAD</name>
        <dbReference type="ChEBI" id="CHEBI:57692"/>
    </ligand>
</feature>
<dbReference type="InterPro" id="IPR028879">
    <property type="entry name" value="NDOR1"/>
</dbReference>
<dbReference type="GO" id="GO:0050660">
    <property type="term" value="F:flavin adenine dinucleotide binding"/>
    <property type="evidence" value="ECO:0007669"/>
    <property type="project" value="UniProtKB-UniRule"/>
</dbReference>
<dbReference type="SMART" id="SM00184">
    <property type="entry name" value="RING"/>
    <property type="match status" value="1"/>
</dbReference>
<evidence type="ECO:0000256" key="4">
    <source>
        <dbReference type="ARBA" id="ARBA00022630"/>
    </source>
</evidence>
<dbReference type="Gene3D" id="3.40.50.360">
    <property type="match status" value="1"/>
</dbReference>
<dbReference type="SUPFAM" id="SSF63380">
    <property type="entry name" value="Riboflavin synthase domain-like"/>
    <property type="match status" value="1"/>
</dbReference>
<dbReference type="InterPro" id="IPR013083">
    <property type="entry name" value="Znf_RING/FYVE/PHD"/>
</dbReference>
<evidence type="ECO:0000256" key="11">
    <source>
        <dbReference type="ARBA" id="ARBA00023002"/>
    </source>
</evidence>
<dbReference type="Gene3D" id="2.40.30.10">
    <property type="entry name" value="Translation factors"/>
    <property type="match status" value="1"/>
</dbReference>
<dbReference type="PROSITE" id="PS50902">
    <property type="entry name" value="FLAVODOXIN_LIKE"/>
    <property type="match status" value="1"/>
</dbReference>
<dbReference type="HAMAP" id="MF_03178">
    <property type="entry name" value="NDOR1"/>
    <property type="match status" value="1"/>
</dbReference>
<dbReference type="GO" id="GO:0005634">
    <property type="term" value="C:nucleus"/>
    <property type="evidence" value="ECO:0007669"/>
    <property type="project" value="UniProtKB-ARBA"/>
</dbReference>
<dbReference type="InterPro" id="IPR017907">
    <property type="entry name" value="Znf_RING_CS"/>
</dbReference>
<evidence type="ECO:0000256" key="14">
    <source>
        <dbReference type="ARBA" id="ARBA00063044"/>
    </source>
</evidence>
<dbReference type="InterPro" id="IPR029039">
    <property type="entry name" value="Flavoprotein-like_sf"/>
</dbReference>
<proteinExistence type="inferred from homology"/>
<dbReference type="InterPro" id="IPR001709">
    <property type="entry name" value="Flavoprot_Pyr_Nucl_cyt_Rdtase"/>
</dbReference>
<evidence type="ECO:0000313" key="23">
    <source>
        <dbReference type="Proteomes" id="UP000322234"/>
    </source>
</evidence>
<evidence type="ECO:0000256" key="3">
    <source>
        <dbReference type="ARBA" id="ARBA00022490"/>
    </source>
</evidence>
<comment type="caution">
    <text evidence="22">The sequence shown here is derived from an EMBL/GenBank/DDBJ whole genome shotgun (WGS) entry which is preliminary data.</text>
</comment>
<dbReference type="Pfam" id="PF00258">
    <property type="entry name" value="Flavodoxin_1"/>
    <property type="match status" value="1"/>
</dbReference>
<dbReference type="EMBL" id="VBQZ03000207">
    <property type="protein sequence ID" value="MXQ97893.1"/>
    <property type="molecule type" value="Genomic_DNA"/>
</dbReference>
<evidence type="ECO:0000256" key="13">
    <source>
        <dbReference type="ARBA" id="ARBA00059862"/>
    </source>
</evidence>
<keyword evidence="18" id="KW-1133">Transmembrane helix</keyword>
<dbReference type="AlphaFoldDB" id="A0A6B0SG89"/>
<dbReference type="GO" id="GO:0050661">
    <property type="term" value="F:NADP binding"/>
    <property type="evidence" value="ECO:0007669"/>
    <property type="project" value="UniProtKB-UniRule"/>
</dbReference>
<keyword evidence="3 15" id="KW-0963">Cytoplasm</keyword>
<evidence type="ECO:0000256" key="12">
    <source>
        <dbReference type="ARBA" id="ARBA00052174"/>
    </source>
</evidence>
<dbReference type="GO" id="GO:0048471">
    <property type="term" value="C:perinuclear region of cytoplasm"/>
    <property type="evidence" value="ECO:0007669"/>
    <property type="project" value="UniProtKB-SubCell"/>
</dbReference>
<reference evidence="22" key="1">
    <citation type="submission" date="2019-10" db="EMBL/GenBank/DDBJ databases">
        <title>The sequence and de novo assembly of the wild yak genome.</title>
        <authorList>
            <person name="Liu Y."/>
        </authorList>
    </citation>
    <scope>NUCLEOTIDE SEQUENCE [LARGE SCALE GENOMIC DNA]</scope>
    <source>
        <strain evidence="22">WY2019</strain>
    </source>
</reference>
<evidence type="ECO:0000256" key="18">
    <source>
        <dbReference type="SAM" id="Phobius"/>
    </source>
</evidence>
<dbReference type="PROSITE" id="PS50089">
    <property type="entry name" value="ZF_RING_2"/>
    <property type="match status" value="1"/>
</dbReference>
<gene>
    <name evidence="15" type="primary">NDOR1</name>
    <name evidence="22" type="ORF">E5288_WYG003977</name>
</gene>
<dbReference type="PANTHER" id="PTHR19384:SF10">
    <property type="entry name" value="NADPH-DEPENDENT DIFLAVIN OXIDOREDUCTASE 1"/>
    <property type="match status" value="1"/>
</dbReference>
<keyword evidence="8 15" id="KW-0274">FAD</keyword>
<evidence type="ECO:0000256" key="6">
    <source>
        <dbReference type="ARBA" id="ARBA00022723"/>
    </source>
</evidence>
<comment type="similarity">
    <text evidence="15">In the N-terminal section; belongs to the flavodoxin family.</text>
</comment>
<keyword evidence="6" id="KW-0479">Metal-binding</keyword>
<organism evidence="22 23">
    <name type="scientific">Bos mutus</name>
    <name type="common">wild yak</name>
    <dbReference type="NCBI Taxonomy" id="72004"/>
    <lineage>
        <taxon>Eukaryota</taxon>
        <taxon>Metazoa</taxon>
        <taxon>Chordata</taxon>
        <taxon>Craniata</taxon>
        <taxon>Vertebrata</taxon>
        <taxon>Euteleostomi</taxon>
        <taxon>Mammalia</taxon>
        <taxon>Eutheria</taxon>
        <taxon>Laurasiatheria</taxon>
        <taxon>Artiodactyla</taxon>
        <taxon>Ruminantia</taxon>
        <taxon>Pecora</taxon>
        <taxon>Bovidae</taxon>
        <taxon>Bovinae</taxon>
        <taxon>Bos</taxon>
    </lineage>
</organism>
<protein>
    <recommendedName>
        <fullName evidence="15">NADPH-dependent diflavin oxidoreductase 1</fullName>
        <ecNumber evidence="15">1.18.1.-</ecNumber>
    </recommendedName>
    <alternativeName>
        <fullName evidence="15">NADPH-dependent FMN and FAD-containing oxidoreductase</fullName>
    </alternativeName>
</protein>
<comment type="catalytic activity">
    <reaction evidence="12">
        <text>2 oxidized [2Fe-2S]-[protein] + NADPH = 2 reduced [2Fe-2S]-[protein] + NADP(+) + H(+)</text>
        <dbReference type="Rhea" id="RHEA:67716"/>
        <dbReference type="Rhea" id="RHEA-COMP:17327"/>
        <dbReference type="Rhea" id="RHEA-COMP:17328"/>
        <dbReference type="ChEBI" id="CHEBI:15378"/>
        <dbReference type="ChEBI" id="CHEBI:33737"/>
        <dbReference type="ChEBI" id="CHEBI:33738"/>
        <dbReference type="ChEBI" id="CHEBI:57783"/>
        <dbReference type="ChEBI" id="CHEBI:58349"/>
    </reaction>
    <physiologicalReaction direction="left-to-right" evidence="12">
        <dbReference type="Rhea" id="RHEA:67717"/>
    </physiologicalReaction>
</comment>
<dbReference type="SUPFAM" id="SSF52343">
    <property type="entry name" value="Ferredoxin reductase-like, C-terminal NADP-linked domain"/>
    <property type="match status" value="1"/>
</dbReference>